<organism evidence="2 3">
    <name type="scientific">Lithocarpus litseifolius</name>
    <dbReference type="NCBI Taxonomy" id="425828"/>
    <lineage>
        <taxon>Eukaryota</taxon>
        <taxon>Viridiplantae</taxon>
        <taxon>Streptophyta</taxon>
        <taxon>Embryophyta</taxon>
        <taxon>Tracheophyta</taxon>
        <taxon>Spermatophyta</taxon>
        <taxon>Magnoliopsida</taxon>
        <taxon>eudicotyledons</taxon>
        <taxon>Gunneridae</taxon>
        <taxon>Pentapetalae</taxon>
        <taxon>rosids</taxon>
        <taxon>fabids</taxon>
        <taxon>Fagales</taxon>
        <taxon>Fagaceae</taxon>
        <taxon>Lithocarpus</taxon>
    </lineage>
</organism>
<gene>
    <name evidence="2" type="ORF">SO802_013805</name>
</gene>
<evidence type="ECO:0000256" key="1">
    <source>
        <dbReference type="SAM" id="MobiDB-lite"/>
    </source>
</evidence>
<evidence type="ECO:0000313" key="3">
    <source>
        <dbReference type="Proteomes" id="UP001459277"/>
    </source>
</evidence>
<dbReference type="EMBL" id="JAZDWU010000004">
    <property type="protein sequence ID" value="KAL0006244.1"/>
    <property type="molecule type" value="Genomic_DNA"/>
</dbReference>
<name>A0AAW2D829_9ROSI</name>
<dbReference type="Proteomes" id="UP001459277">
    <property type="component" value="Unassembled WGS sequence"/>
</dbReference>
<evidence type="ECO:0000313" key="2">
    <source>
        <dbReference type="EMBL" id="KAL0006244.1"/>
    </source>
</evidence>
<feature type="region of interest" description="Disordered" evidence="1">
    <location>
        <begin position="28"/>
        <end position="52"/>
    </location>
</feature>
<protein>
    <submittedName>
        <fullName evidence="2">Uncharacterized protein</fullName>
    </submittedName>
</protein>
<comment type="caution">
    <text evidence="2">The sequence shown here is derived from an EMBL/GenBank/DDBJ whole genome shotgun (WGS) entry which is preliminary data.</text>
</comment>
<keyword evidence="3" id="KW-1185">Reference proteome</keyword>
<proteinExistence type="predicted"/>
<accession>A0AAW2D829</accession>
<sequence length="89" mass="9601">MEVEGRKKQSLSSSIVEALVKEQYIANKGETPGPRCPPILYANPPHPRNHEMHMSAGQMVHGGEYITLKRGPVPASASNPTTLDAIGKP</sequence>
<feature type="region of interest" description="Disordered" evidence="1">
    <location>
        <begin position="70"/>
        <end position="89"/>
    </location>
</feature>
<dbReference type="AlphaFoldDB" id="A0AAW2D829"/>
<reference evidence="2 3" key="1">
    <citation type="submission" date="2024-01" db="EMBL/GenBank/DDBJ databases">
        <title>A telomere-to-telomere, gap-free genome of sweet tea (Lithocarpus litseifolius).</title>
        <authorList>
            <person name="Zhou J."/>
        </authorList>
    </citation>
    <scope>NUCLEOTIDE SEQUENCE [LARGE SCALE GENOMIC DNA]</scope>
    <source>
        <strain evidence="2">Zhou-2022a</strain>
        <tissue evidence="2">Leaf</tissue>
    </source>
</reference>